<dbReference type="InterPro" id="IPR057620">
    <property type="entry name" value="POT1A/B-like_OB"/>
</dbReference>
<keyword evidence="5" id="KW-0158">Chromosome</keyword>
<dbReference type="InterPro" id="IPR012340">
    <property type="entry name" value="NA-bd_OB-fold"/>
</dbReference>
<name>A0A7N0RGN6_KALFE</name>
<dbReference type="Pfam" id="PF16686">
    <property type="entry name" value="POT1PC"/>
    <property type="match status" value="1"/>
</dbReference>
<dbReference type="GO" id="GO:0016233">
    <property type="term" value="P:telomere capping"/>
    <property type="evidence" value="ECO:0007669"/>
    <property type="project" value="TreeGrafter"/>
</dbReference>
<evidence type="ECO:0000313" key="10">
    <source>
        <dbReference type="EnsemblPlants" id="Kaladp0011s0488.1.v1.1"/>
    </source>
</evidence>
<evidence type="ECO:0000256" key="4">
    <source>
        <dbReference type="ARBA" id="ARBA00015253"/>
    </source>
</evidence>
<evidence type="ECO:0000256" key="1">
    <source>
        <dbReference type="ARBA" id="ARBA00004123"/>
    </source>
</evidence>
<keyword evidence="7" id="KW-0238">DNA-binding</keyword>
<dbReference type="InterPro" id="IPR028389">
    <property type="entry name" value="POT1"/>
</dbReference>
<dbReference type="PANTHER" id="PTHR14513:SF0">
    <property type="entry name" value="PROTECTION OF TELOMERES PROTEIN 1"/>
    <property type="match status" value="1"/>
</dbReference>
<evidence type="ECO:0000256" key="5">
    <source>
        <dbReference type="ARBA" id="ARBA00022454"/>
    </source>
</evidence>
<evidence type="ECO:0000313" key="11">
    <source>
        <dbReference type="Proteomes" id="UP000594263"/>
    </source>
</evidence>
<dbReference type="GO" id="GO:0000783">
    <property type="term" value="C:nuclear telomere cap complex"/>
    <property type="evidence" value="ECO:0007669"/>
    <property type="project" value="TreeGrafter"/>
</dbReference>
<evidence type="ECO:0000256" key="8">
    <source>
        <dbReference type="ARBA" id="ARBA00023242"/>
    </source>
</evidence>
<dbReference type="OMA" id="DKEFICY"/>
<dbReference type="Pfam" id="PF02765">
    <property type="entry name" value="POT1"/>
    <property type="match status" value="1"/>
</dbReference>
<dbReference type="GO" id="GO:0098505">
    <property type="term" value="F:G-rich strand telomeric DNA binding"/>
    <property type="evidence" value="ECO:0007669"/>
    <property type="project" value="TreeGrafter"/>
</dbReference>
<keyword evidence="6" id="KW-0779">Telomere</keyword>
<organism evidence="10 11">
    <name type="scientific">Kalanchoe fedtschenkoi</name>
    <name type="common">Lavender scallops</name>
    <name type="synonym">South American air plant</name>
    <dbReference type="NCBI Taxonomy" id="63787"/>
    <lineage>
        <taxon>Eukaryota</taxon>
        <taxon>Viridiplantae</taxon>
        <taxon>Streptophyta</taxon>
        <taxon>Embryophyta</taxon>
        <taxon>Tracheophyta</taxon>
        <taxon>Spermatophyta</taxon>
        <taxon>Magnoliopsida</taxon>
        <taxon>eudicotyledons</taxon>
        <taxon>Gunneridae</taxon>
        <taxon>Pentapetalae</taxon>
        <taxon>Saxifragales</taxon>
        <taxon>Crassulaceae</taxon>
        <taxon>Kalanchoe</taxon>
    </lineage>
</organism>
<dbReference type="InterPro" id="IPR032042">
    <property type="entry name" value="POT1PC"/>
</dbReference>
<evidence type="ECO:0000256" key="6">
    <source>
        <dbReference type="ARBA" id="ARBA00022895"/>
    </source>
</evidence>
<feature type="domain" description="Telomeric single stranded DNA binding POT1/Cdc13" evidence="9">
    <location>
        <begin position="3"/>
        <end position="142"/>
    </location>
</feature>
<protein>
    <recommendedName>
        <fullName evidence="4">Protection of telomeres protein 1</fullName>
    </recommendedName>
</protein>
<dbReference type="PANTHER" id="PTHR14513">
    <property type="entry name" value="PROTECTION OF TELOMERES 1"/>
    <property type="match status" value="1"/>
</dbReference>
<dbReference type="GO" id="GO:0010521">
    <property type="term" value="F:telomerase inhibitor activity"/>
    <property type="evidence" value="ECO:0007669"/>
    <property type="project" value="TreeGrafter"/>
</dbReference>
<dbReference type="GO" id="GO:0032210">
    <property type="term" value="P:regulation of telomere maintenance via telomerase"/>
    <property type="evidence" value="ECO:0007669"/>
    <property type="project" value="TreeGrafter"/>
</dbReference>
<dbReference type="AlphaFoldDB" id="A0A7N0RGN6"/>
<sequence>MPLVPLDLVQQFEGRRVDVLAVVVEWGIPKVTGGSDMKMGLVIVDSSERELNVTMFLPRPNDFPAYIEPGDVIHLSHVKIRIYQNELFATFMKKFSKYAIYRGSHIGNYDPYLPLHASLRAPLNNILQHEIRRLRLWYPNFHLSAGKRQYLLSLKELRTNNSEEKIYFDLVCKVLHIAENDDHEMVLYVWDGTDAPQCINNKIFYNEDVNPLPIRNDLNSLPRSVLNRFPKAGTILKLTVYVDVQTFAAKYFDFNDRWVRMRNIYTQYLHHGMWEAATDDLKIRILPDTDLMVKECAKNYVERMAKSQCMPVSYNPSTTQLTEIVIPNNDRVGYSTLLNVVACEEVGHIFKCVVRIVALRPAEVIDDYRLTLEDPTTRIHVFLTTNDEQLFLDFIDGSVSYDIVSSKFNKLLGTPQDEMTRVYGFFSPPWIECILKTSLADPMDVNGSRKYHLVCTRVI</sequence>
<comment type="subcellular location">
    <subcellularLocation>
        <location evidence="2">Chromosome</location>
        <location evidence="2">Telomere</location>
    </subcellularLocation>
    <subcellularLocation>
        <location evidence="1">Nucleus</location>
    </subcellularLocation>
</comment>
<evidence type="ECO:0000259" key="9">
    <source>
        <dbReference type="SMART" id="SM00976"/>
    </source>
</evidence>
<dbReference type="Gramene" id="Kaladp0011s0488.1.v1.1">
    <property type="protein sequence ID" value="Kaladp0011s0488.1.v1.1"/>
    <property type="gene ID" value="Kaladp0011s0488.v1.1"/>
</dbReference>
<evidence type="ECO:0000256" key="3">
    <source>
        <dbReference type="ARBA" id="ARBA00008442"/>
    </source>
</evidence>
<comment type="similarity">
    <text evidence="3">Belongs to the telombin family.</text>
</comment>
<accession>A0A7N0RGN6</accession>
<dbReference type="Gene3D" id="2.40.50.140">
    <property type="entry name" value="Nucleic acid-binding proteins"/>
    <property type="match status" value="2"/>
</dbReference>
<evidence type="ECO:0000256" key="2">
    <source>
        <dbReference type="ARBA" id="ARBA00004574"/>
    </source>
</evidence>
<dbReference type="InterPro" id="IPR011564">
    <property type="entry name" value="Telomer_end-bd_POT1/Cdc13"/>
</dbReference>
<dbReference type="EnsemblPlants" id="Kaladp0011s0488.1.v1.1">
    <property type="protein sequence ID" value="Kaladp0011s0488.1.v1.1"/>
    <property type="gene ID" value="Kaladp0011s0488.v1.1"/>
</dbReference>
<evidence type="ECO:0000256" key="7">
    <source>
        <dbReference type="ARBA" id="ARBA00023125"/>
    </source>
</evidence>
<reference evidence="10" key="1">
    <citation type="submission" date="2021-01" db="UniProtKB">
        <authorList>
            <consortium name="EnsemblPlants"/>
        </authorList>
    </citation>
    <scope>IDENTIFICATION</scope>
</reference>
<dbReference type="Pfam" id="PF25507">
    <property type="entry name" value="OB_POT1A"/>
    <property type="match status" value="1"/>
</dbReference>
<keyword evidence="8" id="KW-0539">Nucleus</keyword>
<proteinExistence type="inferred from homology"/>
<dbReference type="SUPFAM" id="SSF50249">
    <property type="entry name" value="Nucleic acid-binding proteins"/>
    <property type="match status" value="2"/>
</dbReference>
<dbReference type="Proteomes" id="UP000594263">
    <property type="component" value="Unplaced"/>
</dbReference>
<dbReference type="SMART" id="SM00976">
    <property type="entry name" value="Telo_bind"/>
    <property type="match status" value="1"/>
</dbReference>
<keyword evidence="11" id="KW-1185">Reference proteome</keyword>